<evidence type="ECO:0000313" key="12">
    <source>
        <dbReference type="Proteomes" id="UP000752012"/>
    </source>
</evidence>
<dbReference type="PIRSF" id="PIRSF026671">
    <property type="entry name" value="AA_dipeptidase"/>
    <property type="match status" value="1"/>
</dbReference>
<evidence type="ECO:0000256" key="7">
    <source>
        <dbReference type="ARBA" id="ARBA00023049"/>
    </source>
</evidence>
<dbReference type="GO" id="GO:0008270">
    <property type="term" value="F:zinc ion binding"/>
    <property type="evidence" value="ECO:0007669"/>
    <property type="project" value="UniProtKB-UniRule"/>
</dbReference>
<protein>
    <recommendedName>
        <fullName evidence="9 10">D-alanyl-D-alanine dipeptidase</fullName>
        <shortName evidence="9 10">D-Ala-D-Ala dipeptidase</shortName>
        <ecNumber evidence="9 10">3.4.13.22</ecNumber>
    </recommendedName>
</protein>
<dbReference type="Pfam" id="PF01427">
    <property type="entry name" value="Peptidase_M15"/>
    <property type="match status" value="1"/>
</dbReference>
<keyword evidence="4 9" id="KW-0378">Hydrolase</keyword>
<dbReference type="InterPro" id="IPR009045">
    <property type="entry name" value="Zn_M74/Hedgehog-like"/>
</dbReference>
<evidence type="ECO:0000256" key="3">
    <source>
        <dbReference type="ARBA" id="ARBA00022723"/>
    </source>
</evidence>
<comment type="caution">
    <text evidence="11">The sequence shown here is derived from an EMBL/GenBank/DDBJ whole genome shotgun (WGS) entry which is preliminary data.</text>
</comment>
<dbReference type="Gene3D" id="3.30.1380.10">
    <property type="match status" value="1"/>
</dbReference>
<gene>
    <name evidence="11" type="ORF">HCN83_10465</name>
</gene>
<evidence type="ECO:0000256" key="5">
    <source>
        <dbReference type="ARBA" id="ARBA00022833"/>
    </source>
</evidence>
<evidence type="ECO:0000256" key="4">
    <source>
        <dbReference type="ARBA" id="ARBA00022801"/>
    </source>
</evidence>
<feature type="site" description="Transition state stabilizer" evidence="9">
    <location>
        <position position="75"/>
    </location>
</feature>
<evidence type="ECO:0000256" key="6">
    <source>
        <dbReference type="ARBA" id="ARBA00022997"/>
    </source>
</evidence>
<feature type="binding site" evidence="9">
    <location>
        <position position="131"/>
    </location>
    <ligand>
        <name>Zn(2+)</name>
        <dbReference type="ChEBI" id="CHEBI:29105"/>
        <note>catalytic</note>
    </ligand>
</feature>
<comment type="catalytic activity">
    <reaction evidence="1 9 10">
        <text>D-alanyl-D-alanine + H2O = 2 D-alanine</text>
        <dbReference type="Rhea" id="RHEA:20661"/>
        <dbReference type="ChEBI" id="CHEBI:15377"/>
        <dbReference type="ChEBI" id="CHEBI:57416"/>
        <dbReference type="ChEBI" id="CHEBI:57822"/>
        <dbReference type="EC" id="3.4.13.22"/>
    </reaction>
</comment>
<keyword evidence="7 9" id="KW-0482">Metalloprotease</keyword>
<evidence type="ECO:0000256" key="8">
    <source>
        <dbReference type="ARBA" id="ARBA00023316"/>
    </source>
</evidence>
<name>A0A969TX76_9BACI</name>
<dbReference type="AlphaFoldDB" id="A0A969TX76"/>
<sequence length="221" mass="24959">MTQIRDWRHVPIDDNREPLVTPAHERIVCQPAYARQGIEGALQHIYVREETADRLYTAASLLPEGYRLLIWDGFRPDHVQRGLYEAFEASILSKNPELTGPALREKVTTYVSYPSEDLSAPAPHATGGAVDLTILDENGRELPMGTAFDDFSELARTDAFHDKPGDVQESRKLLLAVMEAAGFSNYIEEWWHFDYGNQWWALRTGQEAAVYGKAAVPEEVQ</sequence>
<dbReference type="GO" id="GO:0071555">
    <property type="term" value="P:cell wall organization"/>
    <property type="evidence" value="ECO:0007669"/>
    <property type="project" value="UniProtKB-KW"/>
</dbReference>
<evidence type="ECO:0000313" key="11">
    <source>
        <dbReference type="EMBL" id="NJP38004.1"/>
    </source>
</evidence>
<dbReference type="GO" id="GO:0160237">
    <property type="term" value="F:D-Ala-D-Ala dipeptidase activity"/>
    <property type="evidence" value="ECO:0007669"/>
    <property type="project" value="UniProtKB-EC"/>
</dbReference>
<evidence type="ECO:0000256" key="1">
    <source>
        <dbReference type="ARBA" id="ARBA00001362"/>
    </source>
</evidence>
<accession>A0A969TX76</accession>
<dbReference type="InterPro" id="IPR000755">
    <property type="entry name" value="A_A_dipeptidase"/>
</dbReference>
<dbReference type="PANTHER" id="PTHR43126">
    <property type="entry name" value="D-ALANYL-D-ALANINE DIPEPTIDASE"/>
    <property type="match status" value="1"/>
</dbReference>
<comment type="cofactor">
    <cofactor evidence="9">
        <name>Zn(2+)</name>
        <dbReference type="ChEBI" id="CHEBI:29105"/>
    </cofactor>
    <text evidence="9">Binds 1 zinc ion per subunit.</text>
</comment>
<evidence type="ECO:0000256" key="10">
    <source>
        <dbReference type="PIRNR" id="PIRNR026671"/>
    </source>
</evidence>
<dbReference type="EC" id="3.4.13.22" evidence="9 10"/>
<proteinExistence type="inferred from homology"/>
<keyword evidence="8 10" id="KW-0961">Cell wall biogenesis/degradation</keyword>
<dbReference type="Proteomes" id="UP000752012">
    <property type="component" value="Unassembled WGS sequence"/>
</dbReference>
<dbReference type="CDD" id="cd14843">
    <property type="entry name" value="D-Ala-D-Ala_dipeptidase_like"/>
    <property type="match status" value="1"/>
</dbReference>
<dbReference type="GO" id="GO:0008237">
    <property type="term" value="F:metallopeptidase activity"/>
    <property type="evidence" value="ECO:0007669"/>
    <property type="project" value="UniProtKB-KW"/>
</dbReference>
<keyword evidence="3 9" id="KW-0479">Metal-binding</keyword>
<evidence type="ECO:0000256" key="2">
    <source>
        <dbReference type="ARBA" id="ARBA00022670"/>
    </source>
</evidence>
<reference evidence="11 12" key="1">
    <citation type="submission" date="2020-03" db="EMBL/GenBank/DDBJ databases">
        <title>Assessment of the enzymatic potential of alkaline-tolerant lipase obtained from Bacillus luteus H11 (technogenic soil) for the bioremediation of saline soils contaminated with petroleum substances.</title>
        <authorList>
            <person name="Kalwasinska A."/>
        </authorList>
    </citation>
    <scope>NUCLEOTIDE SEQUENCE [LARGE SCALE GENOMIC DNA]</scope>
    <source>
        <strain evidence="11 12">H11</strain>
    </source>
</reference>
<keyword evidence="12" id="KW-1185">Reference proteome</keyword>
<keyword evidence="5 9" id="KW-0862">Zinc</keyword>
<feature type="active site" description="Proton donor/acceptor" evidence="9">
    <location>
        <position position="189"/>
    </location>
</feature>
<dbReference type="RefSeq" id="WP_168007044.1">
    <property type="nucleotide sequence ID" value="NZ_JAATHJ010000014.1"/>
</dbReference>
<dbReference type="EMBL" id="JAATHJ010000014">
    <property type="protein sequence ID" value="NJP38004.1"/>
    <property type="molecule type" value="Genomic_DNA"/>
</dbReference>
<dbReference type="PANTHER" id="PTHR43126:SF2">
    <property type="entry name" value="D-ALANYL-D-ALANINE DIPEPTIDASE"/>
    <property type="match status" value="1"/>
</dbReference>
<feature type="binding site" evidence="9">
    <location>
        <position position="192"/>
    </location>
    <ligand>
        <name>Zn(2+)</name>
        <dbReference type="ChEBI" id="CHEBI:29105"/>
        <note>catalytic</note>
    </ligand>
</feature>
<keyword evidence="6 9" id="KW-0224">Dipeptidase</keyword>
<feature type="binding site" evidence="9">
    <location>
        <position position="124"/>
    </location>
    <ligand>
        <name>Zn(2+)</name>
        <dbReference type="ChEBI" id="CHEBI:29105"/>
        <note>catalytic</note>
    </ligand>
</feature>
<dbReference type="HAMAP" id="MF_01924">
    <property type="entry name" value="A_A_dipeptidase"/>
    <property type="match status" value="1"/>
</dbReference>
<dbReference type="SUPFAM" id="SSF55166">
    <property type="entry name" value="Hedgehog/DD-peptidase"/>
    <property type="match status" value="1"/>
</dbReference>
<comment type="function">
    <text evidence="9 10">Catalyzes hydrolysis of the D-alanyl-D-alanine dipeptide.</text>
</comment>
<organism evidence="11 12">
    <name type="scientific">Alkalicoccus luteus</name>
    <dbReference type="NCBI Taxonomy" id="1237094"/>
    <lineage>
        <taxon>Bacteria</taxon>
        <taxon>Bacillati</taxon>
        <taxon>Bacillota</taxon>
        <taxon>Bacilli</taxon>
        <taxon>Bacillales</taxon>
        <taxon>Bacillaceae</taxon>
        <taxon>Alkalicoccus</taxon>
    </lineage>
</organism>
<dbReference type="GO" id="GO:0006508">
    <property type="term" value="P:proteolysis"/>
    <property type="evidence" value="ECO:0007669"/>
    <property type="project" value="UniProtKB-KW"/>
</dbReference>
<comment type="similarity">
    <text evidence="9 10">Belongs to the peptidase M15D family.</text>
</comment>
<keyword evidence="2 9" id="KW-0645">Protease</keyword>
<evidence type="ECO:0000256" key="9">
    <source>
        <dbReference type="HAMAP-Rule" id="MF_01924"/>
    </source>
</evidence>